<dbReference type="Gene3D" id="3.30.70.1170">
    <property type="entry name" value="Sun protein, domain 3"/>
    <property type="match status" value="1"/>
</dbReference>
<proteinExistence type="predicted"/>
<sequence length="72" mass="8177">MFNGEIYAVIFTFRGIRILRQERLSTGSNKQGVNLDPIGKWSKVGLVIYSSQVPIGATPEYLARSLYYSRCF</sequence>
<keyword evidence="2" id="KW-1185">Reference proteome</keyword>
<accession>A0ABQ9JP10</accession>
<reference evidence="1" key="1">
    <citation type="journal article" date="2023" name="Insect Mol. Biol.">
        <title>Genome sequencing provides insights into the evolution of gene families encoding plant cell wall-degrading enzymes in longhorned beetles.</title>
        <authorList>
            <person name="Shin N.R."/>
            <person name="Okamura Y."/>
            <person name="Kirsch R."/>
            <person name="Pauchet Y."/>
        </authorList>
    </citation>
    <scope>NUCLEOTIDE SEQUENCE</scope>
    <source>
        <strain evidence="1">MMC_N1</strain>
    </source>
</reference>
<evidence type="ECO:0000313" key="1">
    <source>
        <dbReference type="EMBL" id="KAJ8979616.1"/>
    </source>
</evidence>
<organism evidence="1 2">
    <name type="scientific">Molorchus minor</name>
    <dbReference type="NCBI Taxonomy" id="1323400"/>
    <lineage>
        <taxon>Eukaryota</taxon>
        <taxon>Metazoa</taxon>
        <taxon>Ecdysozoa</taxon>
        <taxon>Arthropoda</taxon>
        <taxon>Hexapoda</taxon>
        <taxon>Insecta</taxon>
        <taxon>Pterygota</taxon>
        <taxon>Neoptera</taxon>
        <taxon>Endopterygota</taxon>
        <taxon>Coleoptera</taxon>
        <taxon>Polyphaga</taxon>
        <taxon>Cucujiformia</taxon>
        <taxon>Chrysomeloidea</taxon>
        <taxon>Cerambycidae</taxon>
        <taxon>Lamiinae</taxon>
        <taxon>Monochamini</taxon>
        <taxon>Molorchus</taxon>
    </lineage>
</organism>
<name>A0ABQ9JP10_9CUCU</name>
<comment type="caution">
    <text evidence="1">The sequence shown here is derived from an EMBL/GenBank/DDBJ whole genome shotgun (WGS) entry which is preliminary data.</text>
</comment>
<gene>
    <name evidence="1" type="ORF">NQ317_010519</name>
</gene>
<dbReference type="Proteomes" id="UP001162164">
    <property type="component" value="Unassembled WGS sequence"/>
</dbReference>
<dbReference type="EMBL" id="JAPWTJ010000327">
    <property type="protein sequence ID" value="KAJ8979616.1"/>
    <property type="molecule type" value="Genomic_DNA"/>
</dbReference>
<evidence type="ECO:0000313" key="2">
    <source>
        <dbReference type="Proteomes" id="UP001162164"/>
    </source>
</evidence>
<protein>
    <submittedName>
        <fullName evidence="1">Uncharacterized protein</fullName>
    </submittedName>
</protein>